<dbReference type="GO" id="GO:0008982">
    <property type="term" value="F:protein-N(PI)-phosphohistidine-sugar phosphotransferase activity"/>
    <property type="evidence" value="ECO:0007669"/>
    <property type="project" value="InterPro"/>
</dbReference>
<dbReference type="PATRIC" id="fig|994573.3.peg.3383"/>
<feature type="transmembrane region" description="Helical" evidence="12">
    <location>
        <begin position="380"/>
        <end position="403"/>
    </location>
</feature>
<evidence type="ECO:0000256" key="9">
    <source>
        <dbReference type="ARBA" id="ARBA00022989"/>
    </source>
</evidence>
<dbReference type="GO" id="GO:0090589">
    <property type="term" value="F:protein-phosphocysteine-trehalose phosphotransferase system transporter activity"/>
    <property type="evidence" value="ECO:0007669"/>
    <property type="project" value="TreeGrafter"/>
</dbReference>
<dbReference type="InterPro" id="IPR011297">
    <property type="entry name" value="PTS_IIABC_b_glu"/>
</dbReference>
<dbReference type="PROSITE" id="PS51093">
    <property type="entry name" value="PTS_EIIA_TYPE_1"/>
    <property type="match status" value="1"/>
</dbReference>
<dbReference type="EMBL" id="AXUN02000219">
    <property type="protein sequence ID" value="ETA79310.1"/>
    <property type="molecule type" value="Genomic_DNA"/>
</dbReference>
<feature type="domain" description="PTS EIIB type-1" evidence="14">
    <location>
        <begin position="4"/>
        <end position="86"/>
    </location>
</feature>
<keyword evidence="10 12" id="KW-0472">Membrane</keyword>
<dbReference type="PROSITE" id="PS01035">
    <property type="entry name" value="PTS_EIIB_TYPE_1_CYS"/>
    <property type="match status" value="1"/>
</dbReference>
<dbReference type="PANTHER" id="PTHR30175">
    <property type="entry name" value="PHOSPHOTRANSFERASE SYSTEM TRANSPORT PROTEIN"/>
    <property type="match status" value="1"/>
</dbReference>
<dbReference type="PROSITE" id="PS51098">
    <property type="entry name" value="PTS_EIIB_TYPE_1"/>
    <property type="match status" value="1"/>
</dbReference>
<evidence type="ECO:0000256" key="6">
    <source>
        <dbReference type="ARBA" id="ARBA00022683"/>
    </source>
</evidence>
<keyword evidence="3" id="KW-1003">Cell membrane</keyword>
<evidence type="ECO:0000313" key="16">
    <source>
        <dbReference type="EMBL" id="ETA79310.1"/>
    </source>
</evidence>
<feature type="transmembrane region" description="Helical" evidence="12">
    <location>
        <begin position="281"/>
        <end position="301"/>
    </location>
</feature>
<dbReference type="OrthoDB" id="92465at2"/>
<dbReference type="NCBIfam" id="TIGR00830">
    <property type="entry name" value="PTBA"/>
    <property type="match status" value="1"/>
</dbReference>
<feature type="active site" description="Phosphocysteine intermediate; for EIIB activity" evidence="11">
    <location>
        <position position="26"/>
    </location>
</feature>
<feature type="transmembrane region" description="Helical" evidence="12">
    <location>
        <begin position="202"/>
        <end position="226"/>
    </location>
</feature>
<dbReference type="RefSeq" id="WP_023388663.1">
    <property type="nucleotide sequence ID" value="NZ_AXUN02000219.1"/>
</dbReference>
<comment type="subcellular location">
    <subcellularLocation>
        <location evidence="1">Cell membrane</location>
        <topology evidence="1">Multi-pass membrane protein</topology>
    </subcellularLocation>
</comment>
<dbReference type="GO" id="GO:0009401">
    <property type="term" value="P:phosphoenolpyruvate-dependent sugar phosphotransferase system"/>
    <property type="evidence" value="ECO:0007669"/>
    <property type="project" value="UniProtKB-KW"/>
</dbReference>
<dbReference type="CDD" id="cd00212">
    <property type="entry name" value="PTS_IIB_glc"/>
    <property type="match status" value="1"/>
</dbReference>
<dbReference type="InterPro" id="IPR001127">
    <property type="entry name" value="PTS_EIIA_1_perm"/>
</dbReference>
<dbReference type="eggNOG" id="COG2190">
    <property type="taxonomic scope" value="Bacteria"/>
</dbReference>
<keyword evidence="17" id="KW-1185">Reference proteome</keyword>
<evidence type="ECO:0000256" key="12">
    <source>
        <dbReference type="SAM" id="Phobius"/>
    </source>
</evidence>
<keyword evidence="8" id="KW-0418">Kinase</keyword>
<keyword evidence="7 12" id="KW-0812">Transmembrane</keyword>
<dbReference type="InterPro" id="IPR003352">
    <property type="entry name" value="PTS_EIIC"/>
</dbReference>
<dbReference type="GO" id="GO:0016301">
    <property type="term" value="F:kinase activity"/>
    <property type="evidence" value="ECO:0007669"/>
    <property type="project" value="UniProtKB-KW"/>
</dbReference>
<evidence type="ECO:0000256" key="5">
    <source>
        <dbReference type="ARBA" id="ARBA00022679"/>
    </source>
</evidence>
<keyword evidence="5" id="KW-0808">Transferase</keyword>
<dbReference type="GO" id="GO:0015771">
    <property type="term" value="P:trehalose transport"/>
    <property type="evidence" value="ECO:0007669"/>
    <property type="project" value="TreeGrafter"/>
</dbReference>
<evidence type="ECO:0000313" key="17">
    <source>
        <dbReference type="Proteomes" id="UP000017747"/>
    </source>
</evidence>
<evidence type="ECO:0000256" key="7">
    <source>
        <dbReference type="ARBA" id="ARBA00022692"/>
    </source>
</evidence>
<evidence type="ECO:0000256" key="11">
    <source>
        <dbReference type="PROSITE-ProRule" id="PRU00421"/>
    </source>
</evidence>
<organism evidence="16 17">
    <name type="scientific">Youngiibacter fragilis 232.1</name>
    <dbReference type="NCBI Taxonomy" id="994573"/>
    <lineage>
        <taxon>Bacteria</taxon>
        <taxon>Bacillati</taxon>
        <taxon>Bacillota</taxon>
        <taxon>Clostridia</taxon>
        <taxon>Eubacteriales</taxon>
        <taxon>Clostridiaceae</taxon>
        <taxon>Youngiibacter</taxon>
    </lineage>
</organism>
<dbReference type="Pfam" id="PF02378">
    <property type="entry name" value="PTS_EIIC"/>
    <property type="match status" value="1"/>
</dbReference>
<dbReference type="Gene3D" id="2.70.70.10">
    <property type="entry name" value="Glucose Permease (Domain IIA)"/>
    <property type="match status" value="1"/>
</dbReference>
<dbReference type="Pfam" id="PF00358">
    <property type="entry name" value="PTS_EIIA_1"/>
    <property type="match status" value="1"/>
</dbReference>
<feature type="transmembrane region" description="Helical" evidence="12">
    <location>
        <begin position="101"/>
        <end position="122"/>
    </location>
</feature>
<dbReference type="FunFam" id="2.70.70.10:FF:000001">
    <property type="entry name" value="PTS system glucose-specific IIA component"/>
    <property type="match status" value="1"/>
</dbReference>
<keyword evidence="4" id="KW-0762">Sugar transport</keyword>
<sequence>MNYKKLAEDLLKLVGGEGNVASVTNCMTRLRFNLNDVRKVDADAIRKLEGVQGVVNKNGQFQVIIGTDVSKVCDELHKLGSFGDNESSDTSDNETGLINKVLGAITAIFTPIIPALAGSGMIKAVLALLKVSGLVNVGSQTFVYLTFVSDTVFYFLPVIIAFSAAKRFKCSPYLAAVLGAALLHPSFSALNQGGAPVSFFGIPITMISYASSVVPILLIILAQSYIERFAKKISPDSVKVFLVPLITILFTSLIGFSLLGPMGNLIGRGLAVGMNFINDRAGWLIPVIMGTFTPFFVMTGMHYTFAPIQQIQYATLGYGTILGPGMLSSNIAQATSALMVALRTKNKDLRQLGLSSSMTAFMGITEPALYGINLKLKKPLYAAMIGGGFAGLYAGLSGIRTYASATAGLAAIPVYISDDLSNVRNAVITIAISIVATVIASIVIGFRDSVAEESLQEINSQNTKGTSLVGELSIKSPIPGEVIPLSDVKDDVFSKEIMGKGIAILPSVGKVYSPVKGTIEALFKTKHAIGIKSTDGVEILIHVGMDTVELDGKHFTARVEQGSSVNEGDLLLEFDIDLIRKEGYDIVTPVIVTNSGSYLDVLPTEKSFIWQNDTLMRVIP</sequence>
<dbReference type="CDD" id="cd00210">
    <property type="entry name" value="PTS_IIA_glc"/>
    <property type="match status" value="1"/>
</dbReference>
<evidence type="ECO:0000256" key="8">
    <source>
        <dbReference type="ARBA" id="ARBA00022777"/>
    </source>
</evidence>
<dbReference type="InterPro" id="IPR018113">
    <property type="entry name" value="PTrfase_EIIB_Cys"/>
</dbReference>
<keyword evidence="2" id="KW-0813">Transport</keyword>
<dbReference type="AlphaFoldDB" id="V7HZA1"/>
<dbReference type="InterPro" id="IPR036878">
    <property type="entry name" value="Glu_permease_IIB"/>
</dbReference>
<dbReference type="InterPro" id="IPR001996">
    <property type="entry name" value="PTS_IIB_1"/>
</dbReference>
<feature type="transmembrane region" description="Helical" evidence="12">
    <location>
        <begin position="172"/>
        <end position="190"/>
    </location>
</feature>
<dbReference type="InterPro" id="IPR011055">
    <property type="entry name" value="Dup_hybrid_motif"/>
</dbReference>
<dbReference type="Gene3D" id="3.30.1360.60">
    <property type="entry name" value="Glucose permease domain IIB"/>
    <property type="match status" value="1"/>
</dbReference>
<proteinExistence type="predicted"/>
<dbReference type="NCBIfam" id="TIGR01995">
    <property type="entry name" value="PTS-II-ABC-beta"/>
    <property type="match status" value="1"/>
</dbReference>
<dbReference type="SUPFAM" id="SSF51261">
    <property type="entry name" value="Duplicated hybrid motif"/>
    <property type="match status" value="1"/>
</dbReference>
<dbReference type="Proteomes" id="UP000017747">
    <property type="component" value="Unassembled WGS sequence"/>
</dbReference>
<feature type="domain" description="PTS EIIC type-1" evidence="15">
    <location>
        <begin position="103"/>
        <end position="460"/>
    </location>
</feature>
<dbReference type="SUPFAM" id="SSF55604">
    <property type="entry name" value="Glucose permease domain IIB"/>
    <property type="match status" value="1"/>
</dbReference>
<feature type="transmembrane region" description="Helical" evidence="12">
    <location>
        <begin position="352"/>
        <end position="373"/>
    </location>
</feature>
<dbReference type="PROSITE" id="PS51103">
    <property type="entry name" value="PTS_EIIC_TYPE_1"/>
    <property type="match status" value="1"/>
</dbReference>
<comment type="caution">
    <text evidence="16">The sequence shown here is derived from an EMBL/GenBank/DDBJ whole genome shotgun (WGS) entry which is preliminary data.</text>
</comment>
<gene>
    <name evidence="16" type="ORF">T472_0217825</name>
</gene>
<evidence type="ECO:0000256" key="1">
    <source>
        <dbReference type="ARBA" id="ARBA00004651"/>
    </source>
</evidence>
<reference evidence="16 17" key="1">
    <citation type="journal article" date="2014" name="Genome Announc.">
        <title>Genome Sequence of Youngiibacter fragilis, the Type Strain of the Genus Youngiibacter.</title>
        <authorList>
            <person name="Wawrik C.B."/>
            <person name="Callaghan A.V."/>
            <person name="Stamps B.W."/>
            <person name="Wawrik B."/>
        </authorList>
    </citation>
    <scope>NUCLEOTIDE SEQUENCE [LARGE SCALE GENOMIC DNA]</scope>
    <source>
        <strain evidence="16 17">232.1</strain>
    </source>
</reference>
<name>V7HZA1_9CLOT</name>
<feature type="transmembrane region" description="Helical" evidence="12">
    <location>
        <begin position="423"/>
        <end position="446"/>
    </location>
</feature>
<dbReference type="Pfam" id="PF00367">
    <property type="entry name" value="PTS_EIIB"/>
    <property type="match status" value="1"/>
</dbReference>
<keyword evidence="9 12" id="KW-1133">Transmembrane helix</keyword>
<evidence type="ECO:0000256" key="3">
    <source>
        <dbReference type="ARBA" id="ARBA00022475"/>
    </source>
</evidence>
<feature type="domain" description="PTS EIIA type-1" evidence="13">
    <location>
        <begin position="490"/>
        <end position="594"/>
    </location>
</feature>
<evidence type="ECO:0000256" key="10">
    <source>
        <dbReference type="ARBA" id="ARBA00023136"/>
    </source>
</evidence>
<dbReference type="InterPro" id="IPR013013">
    <property type="entry name" value="PTS_EIIC_1"/>
</dbReference>
<dbReference type="STRING" id="994573.T472_0217825"/>
<accession>V7HZA1</accession>
<protein>
    <submittedName>
        <fullName evidence="16">PTS mannose transporter subunit IIC</fullName>
    </submittedName>
</protein>
<dbReference type="GO" id="GO:0005886">
    <property type="term" value="C:plasma membrane"/>
    <property type="evidence" value="ECO:0007669"/>
    <property type="project" value="UniProtKB-SubCell"/>
</dbReference>
<dbReference type="FunFam" id="3.30.1360.60:FF:000001">
    <property type="entry name" value="PTS system glucose-specific IIBC component PtsG"/>
    <property type="match status" value="1"/>
</dbReference>
<feature type="transmembrane region" description="Helical" evidence="12">
    <location>
        <begin position="142"/>
        <end position="165"/>
    </location>
</feature>
<evidence type="ECO:0000259" key="15">
    <source>
        <dbReference type="PROSITE" id="PS51103"/>
    </source>
</evidence>
<dbReference type="PANTHER" id="PTHR30175:SF1">
    <property type="entry name" value="PTS SYSTEM ARBUTIN-, CELLOBIOSE-, AND SALICIN-SPECIFIC EIIBC COMPONENT-RELATED"/>
    <property type="match status" value="1"/>
</dbReference>
<evidence type="ECO:0000256" key="2">
    <source>
        <dbReference type="ARBA" id="ARBA00022448"/>
    </source>
</evidence>
<dbReference type="InterPro" id="IPR050558">
    <property type="entry name" value="PTS_Sugar-Specific_Components"/>
</dbReference>
<dbReference type="eggNOG" id="COG1263">
    <property type="taxonomic scope" value="Bacteria"/>
</dbReference>
<keyword evidence="6" id="KW-0598">Phosphotransferase system</keyword>
<evidence type="ECO:0000259" key="14">
    <source>
        <dbReference type="PROSITE" id="PS51098"/>
    </source>
</evidence>
<evidence type="ECO:0000256" key="4">
    <source>
        <dbReference type="ARBA" id="ARBA00022597"/>
    </source>
</evidence>
<feature type="transmembrane region" description="Helical" evidence="12">
    <location>
        <begin position="238"/>
        <end position="261"/>
    </location>
</feature>
<evidence type="ECO:0000259" key="13">
    <source>
        <dbReference type="PROSITE" id="PS51093"/>
    </source>
</evidence>
<dbReference type="PROSITE" id="PS00371">
    <property type="entry name" value="PTS_EIIA_TYPE_1_HIS"/>
    <property type="match status" value="1"/>
</dbReference>